<accession>G0ML80</accession>
<dbReference type="PANTHER" id="PTHR45626">
    <property type="entry name" value="TRANSCRIPTION TERMINATION FACTOR 2-RELATED"/>
    <property type="match status" value="1"/>
</dbReference>
<evidence type="ECO:0000259" key="5">
    <source>
        <dbReference type="PROSITE" id="PS51192"/>
    </source>
</evidence>
<dbReference type="InterPro" id="IPR049730">
    <property type="entry name" value="SNF2/RAD54-like_C"/>
</dbReference>
<dbReference type="AlphaFoldDB" id="G0ML80"/>
<dbReference type="InParanoid" id="G0ML80"/>
<evidence type="ECO:0000313" key="8">
    <source>
        <dbReference type="Proteomes" id="UP000008068"/>
    </source>
</evidence>
<name>G0ML80_CAEBE</name>
<evidence type="ECO:0000256" key="1">
    <source>
        <dbReference type="ARBA" id="ARBA00022741"/>
    </source>
</evidence>
<feature type="compositionally biased region" description="Basic and acidic residues" evidence="4">
    <location>
        <begin position="576"/>
        <end position="588"/>
    </location>
</feature>
<keyword evidence="8" id="KW-1185">Reference proteome</keyword>
<dbReference type="Pfam" id="PF00176">
    <property type="entry name" value="SNF2-rel_dom"/>
    <property type="match status" value="1"/>
</dbReference>
<keyword evidence="3" id="KW-0067">ATP-binding</keyword>
<dbReference type="GO" id="GO:0008094">
    <property type="term" value="F:ATP-dependent activity, acting on DNA"/>
    <property type="evidence" value="ECO:0007669"/>
    <property type="project" value="TreeGrafter"/>
</dbReference>
<reference evidence="8" key="1">
    <citation type="submission" date="2011-07" db="EMBL/GenBank/DDBJ databases">
        <authorList>
            <consortium name="Caenorhabditis brenneri Sequencing and Analysis Consortium"/>
            <person name="Wilson R.K."/>
        </authorList>
    </citation>
    <scope>NUCLEOTIDE SEQUENCE [LARGE SCALE GENOMIC DNA]</scope>
    <source>
        <strain evidence="8">PB2801</strain>
    </source>
</reference>
<feature type="region of interest" description="Disordered" evidence="4">
    <location>
        <begin position="1"/>
        <end position="187"/>
    </location>
</feature>
<keyword evidence="2" id="KW-0378">Hydrolase</keyword>
<dbReference type="InterPro" id="IPR000330">
    <property type="entry name" value="SNF2_N"/>
</dbReference>
<evidence type="ECO:0000256" key="3">
    <source>
        <dbReference type="ARBA" id="ARBA00022840"/>
    </source>
</evidence>
<gene>
    <name evidence="7" type="ORF">CAEBREN_01339</name>
</gene>
<dbReference type="Gene3D" id="3.40.50.10810">
    <property type="entry name" value="Tandem AAA-ATPase domain"/>
    <property type="match status" value="1"/>
</dbReference>
<dbReference type="PANTHER" id="PTHR45626:SF36">
    <property type="entry name" value="TRANSCRIPTION TERMINATION FACTOR 2"/>
    <property type="match status" value="1"/>
</dbReference>
<dbReference type="PROSITE" id="PS51192">
    <property type="entry name" value="HELICASE_ATP_BIND_1"/>
    <property type="match status" value="1"/>
</dbReference>
<dbReference type="SMART" id="SM00490">
    <property type="entry name" value="HELICc"/>
    <property type="match status" value="1"/>
</dbReference>
<dbReference type="GO" id="GO:0016787">
    <property type="term" value="F:hydrolase activity"/>
    <property type="evidence" value="ECO:0007669"/>
    <property type="project" value="UniProtKB-KW"/>
</dbReference>
<feature type="compositionally biased region" description="Polar residues" evidence="4">
    <location>
        <begin position="73"/>
        <end position="87"/>
    </location>
</feature>
<dbReference type="GO" id="GO:0006281">
    <property type="term" value="P:DNA repair"/>
    <property type="evidence" value="ECO:0007669"/>
    <property type="project" value="TreeGrafter"/>
</dbReference>
<dbReference type="InterPro" id="IPR001650">
    <property type="entry name" value="Helicase_C-like"/>
</dbReference>
<dbReference type="CDD" id="cd18008">
    <property type="entry name" value="DEXDc_SHPRH-like"/>
    <property type="match status" value="1"/>
</dbReference>
<dbReference type="InterPro" id="IPR038718">
    <property type="entry name" value="SNF2-like_sf"/>
</dbReference>
<dbReference type="Pfam" id="PF00271">
    <property type="entry name" value="Helicase_C"/>
    <property type="match status" value="1"/>
</dbReference>
<protein>
    <recommendedName>
        <fullName evidence="9">Transcription termination factor 2</fullName>
    </recommendedName>
</protein>
<evidence type="ECO:0000256" key="4">
    <source>
        <dbReference type="SAM" id="MobiDB-lite"/>
    </source>
</evidence>
<dbReference type="SMART" id="SM00487">
    <property type="entry name" value="DEXDc"/>
    <property type="match status" value="1"/>
</dbReference>
<dbReference type="Gene3D" id="3.40.50.300">
    <property type="entry name" value="P-loop containing nucleotide triphosphate hydrolases"/>
    <property type="match status" value="1"/>
</dbReference>
<feature type="compositionally biased region" description="Basic and acidic residues" evidence="4">
    <location>
        <begin position="559"/>
        <end position="568"/>
    </location>
</feature>
<evidence type="ECO:0000256" key="2">
    <source>
        <dbReference type="ARBA" id="ARBA00022801"/>
    </source>
</evidence>
<proteinExistence type="predicted"/>
<feature type="compositionally biased region" description="Polar residues" evidence="4">
    <location>
        <begin position="164"/>
        <end position="174"/>
    </location>
</feature>
<dbReference type="CDD" id="cd18793">
    <property type="entry name" value="SF2_C_SNF"/>
    <property type="match status" value="1"/>
</dbReference>
<feature type="domain" description="Helicase C-terminal" evidence="6">
    <location>
        <begin position="871"/>
        <end position="1031"/>
    </location>
</feature>
<dbReference type="OrthoDB" id="423559at2759"/>
<dbReference type="OMA" id="NVYQKVM"/>
<dbReference type="InterPro" id="IPR027417">
    <property type="entry name" value="P-loop_NTPase"/>
</dbReference>
<feature type="compositionally biased region" description="Basic and acidic residues" evidence="4">
    <location>
        <begin position="137"/>
        <end position="163"/>
    </location>
</feature>
<feature type="region of interest" description="Disordered" evidence="4">
    <location>
        <begin position="559"/>
        <end position="588"/>
    </location>
</feature>
<feature type="region of interest" description="Disordered" evidence="4">
    <location>
        <begin position="837"/>
        <end position="858"/>
    </location>
</feature>
<evidence type="ECO:0000259" key="6">
    <source>
        <dbReference type="PROSITE" id="PS51194"/>
    </source>
</evidence>
<dbReference type="STRING" id="135651.G0ML80"/>
<feature type="region of interest" description="Disordered" evidence="4">
    <location>
        <begin position="466"/>
        <end position="485"/>
    </location>
</feature>
<dbReference type="InterPro" id="IPR014001">
    <property type="entry name" value="Helicase_ATP-bd"/>
</dbReference>
<feature type="compositionally biased region" description="Basic and acidic residues" evidence="4">
    <location>
        <begin position="849"/>
        <end position="858"/>
    </location>
</feature>
<organism evidence="8">
    <name type="scientific">Caenorhabditis brenneri</name>
    <name type="common">Nematode worm</name>
    <dbReference type="NCBI Taxonomy" id="135651"/>
    <lineage>
        <taxon>Eukaryota</taxon>
        <taxon>Metazoa</taxon>
        <taxon>Ecdysozoa</taxon>
        <taxon>Nematoda</taxon>
        <taxon>Chromadorea</taxon>
        <taxon>Rhabditida</taxon>
        <taxon>Rhabditina</taxon>
        <taxon>Rhabditomorpha</taxon>
        <taxon>Rhabditoidea</taxon>
        <taxon>Rhabditidae</taxon>
        <taxon>Peloderinae</taxon>
        <taxon>Caenorhabditis</taxon>
    </lineage>
</organism>
<dbReference type="EMBL" id="GL379799">
    <property type="protein sequence ID" value="EGT34720.1"/>
    <property type="molecule type" value="Genomic_DNA"/>
</dbReference>
<dbReference type="SUPFAM" id="SSF52540">
    <property type="entry name" value="P-loop containing nucleoside triphosphate hydrolases"/>
    <property type="match status" value="2"/>
</dbReference>
<evidence type="ECO:0000313" key="7">
    <source>
        <dbReference type="EMBL" id="EGT34720.1"/>
    </source>
</evidence>
<feature type="region of interest" description="Disordered" evidence="4">
    <location>
        <begin position="216"/>
        <end position="268"/>
    </location>
</feature>
<dbReference type="GO" id="GO:0005634">
    <property type="term" value="C:nucleus"/>
    <property type="evidence" value="ECO:0007669"/>
    <property type="project" value="TreeGrafter"/>
</dbReference>
<dbReference type="HOGENOM" id="CLU_010816_0_0_1"/>
<sequence length="1047" mass="117283">MPSIRRNRVIIDSSSDEDHDQSEIVIKRHIRISSSDDSTAQEDKNTITSSPSNTMSMHSLSSNPPDTMYDSHASLSRGTSRQSSLITSTPKSKYASSQSSRSASSAYSSKGSMESHDRSRSFIETCDEKPATPISKKLADSSDPKAKQQLRERLLRKTLRPNEDLSNTSSSHTSGWGRGGNDSRDRSELMESVLSPIGKAKSSYIDFDPAVSMAIDSPTSAPNRSVLPSPRSENANSPQTPFPSSPLRISSTTAPVVSPKMEDSSSIDSTSMLTYQELREKQNQLMDLMKNVENLPDNGGKLKQSLDKICAEIEIRDKNGIADNDENNEAVEINSRKPSVKHEKENPVKINPIPQTDLVAMMEKTARKVMTGKMTEEKIQRVKTISNRLTQEMADATHTIPAETKLTETPKGLIVDLMPHQKAGLTWLLWRERQPHPGGILADDMGLGKTLSMISLIVHQKLARKARKEAGEDDGDKQKRKAAKDEGLYPSNGTLIIAPASLIHQWEAEIQRRLEEDTLSVFMYHGTKKQRQIEPKMLARYDVVITTYTLAANELVEKKTGTSNKKDDSDDESSDDEGKRRRPVGKDDSPLAKIGWSRVILDEAHAIKNRLSLCSKAVCRLSAFSRWCLSGTPIHNNLWDLYSLIRFLRIPLYSDRKFWAESIMPMKTVMADRVNLLSKNLLLRRTKDQQCAVTNEKIVNLEEKTIEVHQLEMVGDEAAGYAIMMEAAQKLVKQIVANTDDMNMYGYVRRRRPQRGVKEDELLNPFNVGPRNLAANSKFQNMSCILLLLMRLRQACVHFHITKSGMDMDAFQINGGDDDVDMDELGSLMEKTMADLTLDGEGSDDDEENGRRSPRREPATRIFDPNFISCKMEQTLKIVKNILEKKEKVVIVSQWTSVLDLVEKHIKNGNHKYTSITGKVLVKDRQERVDSFNKEKGGAQVMLLSLTAGGVGLNLVGGNHLIMVDLHWNPALEQQACDRIYRMGQKKPVYIHRLIVKGTIEQRVMDLQEKKLALAASVLDGTATRKLNKLTTADIRMLFGLDDANTK</sequence>
<feature type="compositionally biased region" description="Basic and acidic residues" evidence="4">
    <location>
        <begin position="113"/>
        <end position="130"/>
    </location>
</feature>
<dbReference type="eggNOG" id="KOG4439">
    <property type="taxonomic scope" value="Eukaryota"/>
</dbReference>
<feature type="compositionally biased region" description="Low complexity" evidence="4">
    <location>
        <begin position="88"/>
        <end position="112"/>
    </location>
</feature>
<keyword evidence="1" id="KW-0547">Nucleotide-binding</keyword>
<dbReference type="Proteomes" id="UP000008068">
    <property type="component" value="Unassembled WGS sequence"/>
</dbReference>
<feature type="compositionally biased region" description="Polar residues" evidence="4">
    <location>
        <begin position="46"/>
        <end position="65"/>
    </location>
</feature>
<dbReference type="PROSITE" id="PS51194">
    <property type="entry name" value="HELICASE_CTER"/>
    <property type="match status" value="1"/>
</dbReference>
<dbReference type="InterPro" id="IPR050628">
    <property type="entry name" value="SNF2_RAD54_helicase_TF"/>
</dbReference>
<feature type="domain" description="Helicase ATP-binding" evidence="5">
    <location>
        <begin position="430"/>
        <end position="651"/>
    </location>
</feature>
<dbReference type="GO" id="GO:0005524">
    <property type="term" value="F:ATP binding"/>
    <property type="evidence" value="ECO:0007669"/>
    <property type="project" value="UniProtKB-KW"/>
</dbReference>
<dbReference type="FunCoup" id="G0ML80">
    <property type="interactions" value="3116"/>
</dbReference>
<evidence type="ECO:0008006" key="9">
    <source>
        <dbReference type="Google" id="ProtNLM"/>
    </source>
</evidence>